<comment type="caution">
    <text evidence="2">The sequence shown here is derived from an EMBL/GenBank/DDBJ whole genome shotgun (WGS) entry which is preliminary data.</text>
</comment>
<accession>A0A9J5WN89</accession>
<evidence type="ECO:0000313" key="3">
    <source>
        <dbReference type="Proteomes" id="UP000824120"/>
    </source>
</evidence>
<proteinExistence type="predicted"/>
<evidence type="ECO:0000313" key="2">
    <source>
        <dbReference type="EMBL" id="KAG5577010.1"/>
    </source>
</evidence>
<organism evidence="2 3">
    <name type="scientific">Solanum commersonii</name>
    <name type="common">Commerson's wild potato</name>
    <name type="synonym">Commerson's nightshade</name>
    <dbReference type="NCBI Taxonomy" id="4109"/>
    <lineage>
        <taxon>Eukaryota</taxon>
        <taxon>Viridiplantae</taxon>
        <taxon>Streptophyta</taxon>
        <taxon>Embryophyta</taxon>
        <taxon>Tracheophyta</taxon>
        <taxon>Spermatophyta</taxon>
        <taxon>Magnoliopsida</taxon>
        <taxon>eudicotyledons</taxon>
        <taxon>Gunneridae</taxon>
        <taxon>Pentapetalae</taxon>
        <taxon>asterids</taxon>
        <taxon>lamiids</taxon>
        <taxon>Solanales</taxon>
        <taxon>Solanaceae</taxon>
        <taxon>Solanoideae</taxon>
        <taxon>Solaneae</taxon>
        <taxon>Solanum</taxon>
    </lineage>
</organism>
<keyword evidence="1" id="KW-0472">Membrane</keyword>
<feature type="transmembrane region" description="Helical" evidence="1">
    <location>
        <begin position="31"/>
        <end position="48"/>
    </location>
</feature>
<evidence type="ECO:0000256" key="1">
    <source>
        <dbReference type="SAM" id="Phobius"/>
    </source>
</evidence>
<protein>
    <submittedName>
        <fullName evidence="2">Uncharacterized protein</fullName>
    </submittedName>
</protein>
<dbReference type="EMBL" id="JACXVP010000011">
    <property type="protein sequence ID" value="KAG5577010.1"/>
    <property type="molecule type" value="Genomic_DNA"/>
</dbReference>
<dbReference type="AlphaFoldDB" id="A0A9J5WN89"/>
<gene>
    <name evidence="2" type="ORF">H5410_057144</name>
</gene>
<sequence>MDSRFCYDYRHHVVLRRCHFGVLGRNANGTMIFQIISLILSTLCLLYRRQQWTSFIQMNEIIILPPMFCQHLRIQSCLPKRMGFRYDNERFDTGVQSPGPFNEWGWIFLGGSLCGIIIYTLDAT</sequence>
<keyword evidence="3" id="KW-1185">Reference proteome</keyword>
<reference evidence="2 3" key="1">
    <citation type="submission" date="2020-09" db="EMBL/GenBank/DDBJ databases">
        <title>De no assembly of potato wild relative species, Solanum commersonii.</title>
        <authorList>
            <person name="Cho K."/>
        </authorList>
    </citation>
    <scope>NUCLEOTIDE SEQUENCE [LARGE SCALE GENOMIC DNA]</scope>
    <source>
        <strain evidence="2">LZ3.2</strain>
        <tissue evidence="2">Leaf</tissue>
    </source>
</reference>
<keyword evidence="1" id="KW-1133">Transmembrane helix</keyword>
<feature type="transmembrane region" description="Helical" evidence="1">
    <location>
        <begin position="104"/>
        <end position="121"/>
    </location>
</feature>
<dbReference type="Proteomes" id="UP000824120">
    <property type="component" value="Chromosome 11"/>
</dbReference>
<keyword evidence="1" id="KW-0812">Transmembrane</keyword>
<name>A0A9J5WN89_SOLCO</name>